<protein>
    <recommendedName>
        <fullName evidence="3">Nuclear transport factor 2 family protein</fullName>
    </recommendedName>
</protein>
<dbReference type="Proteomes" id="UP000232883">
    <property type="component" value="Chromosome"/>
</dbReference>
<name>A0A2K8Z6Q1_9BACT</name>
<gene>
    <name evidence="1" type="ORF">CWM47_29220</name>
</gene>
<reference evidence="1 2" key="1">
    <citation type="submission" date="2017-11" db="EMBL/GenBank/DDBJ databases">
        <title>Taxonomic description and genome sequences of Spirosoma HA7 sp. nov., isolated from pollen microhabitat of Corylus avellana.</title>
        <authorList>
            <person name="Ambika Manirajan B."/>
            <person name="Suarez C."/>
            <person name="Ratering S."/>
            <person name="Geissler-Plaum R."/>
            <person name="Cardinale M."/>
            <person name="Sylvia S."/>
        </authorList>
    </citation>
    <scope>NUCLEOTIDE SEQUENCE [LARGE SCALE GENOMIC DNA]</scope>
    <source>
        <strain evidence="1 2">HA7</strain>
    </source>
</reference>
<evidence type="ECO:0000313" key="1">
    <source>
        <dbReference type="EMBL" id="AUD05566.1"/>
    </source>
</evidence>
<evidence type="ECO:0008006" key="3">
    <source>
        <dbReference type="Google" id="ProtNLM"/>
    </source>
</evidence>
<dbReference type="RefSeq" id="WP_100992119.1">
    <property type="nucleotide sequence ID" value="NZ_CP025096.1"/>
</dbReference>
<dbReference type="AlphaFoldDB" id="A0A2K8Z6Q1"/>
<dbReference type="Gene3D" id="3.10.450.50">
    <property type="match status" value="1"/>
</dbReference>
<proteinExistence type="predicted"/>
<dbReference type="KEGG" id="spir:CWM47_29220"/>
<sequence length="128" mass="14001">MSNTIQTYASAVEAGHIQEIAATFSTAIKVMPPGANQPNEGKEKTSMMLSTVAAVIDGYKLIRTYDAGDNWHTLLLEGSLDGTSLQIIDQVHIDENDLIDHVDIFLRPAFLAESLLGKVTEEIKKRMA</sequence>
<evidence type="ECO:0000313" key="2">
    <source>
        <dbReference type="Proteomes" id="UP000232883"/>
    </source>
</evidence>
<dbReference type="SUPFAM" id="SSF54427">
    <property type="entry name" value="NTF2-like"/>
    <property type="match status" value="1"/>
</dbReference>
<accession>A0A2K8Z6Q1</accession>
<dbReference type="EMBL" id="CP025096">
    <property type="protein sequence ID" value="AUD05566.1"/>
    <property type="molecule type" value="Genomic_DNA"/>
</dbReference>
<dbReference type="OrthoDB" id="1163083at2"/>
<organism evidence="1 2">
    <name type="scientific">Spirosoma pollinicola</name>
    <dbReference type="NCBI Taxonomy" id="2057025"/>
    <lineage>
        <taxon>Bacteria</taxon>
        <taxon>Pseudomonadati</taxon>
        <taxon>Bacteroidota</taxon>
        <taxon>Cytophagia</taxon>
        <taxon>Cytophagales</taxon>
        <taxon>Cytophagaceae</taxon>
        <taxon>Spirosoma</taxon>
    </lineage>
</organism>
<keyword evidence="2" id="KW-1185">Reference proteome</keyword>
<dbReference type="InterPro" id="IPR032710">
    <property type="entry name" value="NTF2-like_dom_sf"/>
</dbReference>